<evidence type="ECO:0000313" key="1">
    <source>
        <dbReference type="EMBL" id="RNA29130.1"/>
    </source>
</evidence>
<proteinExistence type="predicted"/>
<evidence type="ECO:0000313" key="2">
    <source>
        <dbReference type="Proteomes" id="UP000276133"/>
    </source>
</evidence>
<dbReference type="EMBL" id="REGN01002275">
    <property type="protein sequence ID" value="RNA29130.1"/>
    <property type="molecule type" value="Genomic_DNA"/>
</dbReference>
<accession>A0A3M7S0E5</accession>
<organism evidence="1 2">
    <name type="scientific">Brachionus plicatilis</name>
    <name type="common">Marine rotifer</name>
    <name type="synonym">Brachionus muelleri</name>
    <dbReference type="NCBI Taxonomy" id="10195"/>
    <lineage>
        <taxon>Eukaryota</taxon>
        <taxon>Metazoa</taxon>
        <taxon>Spiralia</taxon>
        <taxon>Gnathifera</taxon>
        <taxon>Rotifera</taxon>
        <taxon>Eurotatoria</taxon>
        <taxon>Monogononta</taxon>
        <taxon>Pseudotrocha</taxon>
        <taxon>Ploima</taxon>
        <taxon>Brachionidae</taxon>
        <taxon>Brachionus</taxon>
    </lineage>
</organism>
<dbReference type="Proteomes" id="UP000276133">
    <property type="component" value="Unassembled WGS sequence"/>
</dbReference>
<sequence>MEIDNVQRMPSEKYNEDCNIKLTKQELILLEFGANLVASMPKRISECLKIKGSLTQFSQQKMILVLSSNTLVLVVLLNEKKSFVSLYLVLNHIIFLVELIDEWI</sequence>
<keyword evidence="2" id="KW-1185">Reference proteome</keyword>
<dbReference type="AlphaFoldDB" id="A0A3M7S0E5"/>
<gene>
    <name evidence="1" type="ORF">BpHYR1_038913</name>
</gene>
<comment type="caution">
    <text evidence="1">The sequence shown here is derived from an EMBL/GenBank/DDBJ whole genome shotgun (WGS) entry which is preliminary data.</text>
</comment>
<protein>
    <submittedName>
        <fullName evidence="1">Uncharacterized protein</fullName>
    </submittedName>
</protein>
<reference evidence="1 2" key="1">
    <citation type="journal article" date="2018" name="Sci. Rep.">
        <title>Genomic signatures of local adaptation to the degree of environmental predictability in rotifers.</title>
        <authorList>
            <person name="Franch-Gras L."/>
            <person name="Hahn C."/>
            <person name="Garcia-Roger E.M."/>
            <person name="Carmona M.J."/>
            <person name="Serra M."/>
            <person name="Gomez A."/>
        </authorList>
    </citation>
    <scope>NUCLEOTIDE SEQUENCE [LARGE SCALE GENOMIC DNA]</scope>
    <source>
        <strain evidence="1">HYR1</strain>
    </source>
</reference>
<name>A0A3M7S0E5_BRAPC</name>